<protein>
    <submittedName>
        <fullName evidence="3">Uncharacterized protein</fullName>
    </submittedName>
</protein>
<feature type="region of interest" description="Disordered" evidence="1">
    <location>
        <begin position="269"/>
        <end position="294"/>
    </location>
</feature>
<feature type="region of interest" description="Disordered" evidence="1">
    <location>
        <begin position="923"/>
        <end position="988"/>
    </location>
</feature>
<feature type="compositionally biased region" description="Polar residues" evidence="1">
    <location>
        <begin position="269"/>
        <end position="292"/>
    </location>
</feature>
<dbReference type="Proteomes" id="UP000230066">
    <property type="component" value="Unassembled WGS sequence"/>
</dbReference>
<gene>
    <name evidence="3" type="ORF">D915_005535</name>
</gene>
<feature type="compositionally biased region" description="Low complexity" evidence="1">
    <location>
        <begin position="424"/>
        <end position="434"/>
    </location>
</feature>
<feature type="compositionally biased region" description="Basic residues" evidence="1">
    <location>
        <begin position="967"/>
        <end position="976"/>
    </location>
</feature>
<feature type="region of interest" description="Disordered" evidence="1">
    <location>
        <begin position="993"/>
        <end position="1012"/>
    </location>
</feature>
<keyword evidence="2" id="KW-0732">Signal</keyword>
<feature type="signal peptide" evidence="2">
    <location>
        <begin position="1"/>
        <end position="19"/>
    </location>
</feature>
<evidence type="ECO:0000313" key="3">
    <source>
        <dbReference type="EMBL" id="THD23618.1"/>
    </source>
</evidence>
<feature type="region of interest" description="Disordered" evidence="1">
    <location>
        <begin position="855"/>
        <end position="886"/>
    </location>
</feature>
<feature type="chain" id="PRO_5020026920" evidence="2">
    <location>
        <begin position="20"/>
        <end position="1012"/>
    </location>
</feature>
<evidence type="ECO:0000256" key="2">
    <source>
        <dbReference type="SAM" id="SignalP"/>
    </source>
</evidence>
<proteinExistence type="predicted"/>
<sequence>MIAFLLFLLLIFVADWTLGFVALVLHCCLTANQFTWYSDDGECHGFGVEDLLCILQKLQTPDNVVMQQVLQTTETACRSSLLPYFLLRLLHRIGAFSSGTGGAILRQTGCGSYLIFAHEMIHSVLYQMLSTYCVLELGDGGCTGVQLPLESCALQWHTMITDAQFQNLLKVNSQQSRTVRSPDRFSSLNSFQDNTPDTTKFPRVTFRQVGASIHVLMKLERRVVHTGDQTNAERKKTRTSNSSFDASDSVKTAELASFLVRKPESSTTLTAPSRSLTFSDSHTDSGSFTGTESRIDERASTRHGALLCTVAKLALARNDLFQHASFALQLLASQMMKIAIFPGATSVESALDQLNNLLCDPRLLLCVCWPKLKTGPFLGTIPNAHLFVTYWKFARNVSLRLERCRRDDNQNRRTPAPPIDIKPSVSSTSCNSVSDDGIEQVNPIDPYHRMIDIRLHTIARDSIRLLESGSLHKNGLGDSQTSVDNLESLKEINEFKSSNALESLIWICGELFYLLGYETESISILYELAQTFLRVNYLKVMRTEADLHMFNEEHQNIIPELPTADKSFLKSVAVRNLHSCAALSATAQELLAHTNEVRSAFESQMCEAISMLVSSQGIYDPRLIGWLLTYACSLQEPVDEAFPNEASFLRLASRRARAASCIRWALDIVSPDREFLVRPIGRPPILVEKGANELFDVRIYRSLLHRQPRYIIYPARAHFERKISLKTDRTSMPKRQLNTLIPEPKLSVNSHLMGPKSDTDDLTITIRIQLVNCLLEDGRHLNLKEALTHAAEVFHERVTLLGADHPVCSETHRWMRHIEQQISMYDEPGYASSMVAQSIDRQNAEVRLASVNYSQSVQPIESPHTTQSTTSDTSTSSRIYGPPFGPPKKFRLIHSLERKSMRDEIVRNSLLTDAPLRYPIRTQSARRSGHGATLPLQTGTRNWKMTSRSSKSAPNSTAPPPIGSAYSRHKRHQNHSKSRELTRSSACDTIPVLHGTKASLQPRQIPLSATAR</sequence>
<dbReference type="AlphaFoldDB" id="A0A4E0RRG0"/>
<name>A0A4E0RRG0_FASHE</name>
<feature type="region of interest" description="Disordered" evidence="1">
    <location>
        <begin position="226"/>
        <end position="246"/>
    </location>
</feature>
<dbReference type="EMBL" id="JXXN02002042">
    <property type="protein sequence ID" value="THD23618.1"/>
    <property type="molecule type" value="Genomic_DNA"/>
</dbReference>
<evidence type="ECO:0000313" key="4">
    <source>
        <dbReference type="Proteomes" id="UP000230066"/>
    </source>
</evidence>
<feature type="region of interest" description="Disordered" evidence="1">
    <location>
        <begin position="408"/>
        <end position="434"/>
    </location>
</feature>
<reference evidence="3" key="1">
    <citation type="submission" date="2019-03" db="EMBL/GenBank/DDBJ databases">
        <title>Improved annotation for the trematode Fasciola hepatica.</title>
        <authorList>
            <person name="Choi Y.-J."/>
            <person name="Martin J."/>
            <person name="Mitreva M."/>
        </authorList>
    </citation>
    <scope>NUCLEOTIDE SEQUENCE [LARGE SCALE GENOMIC DNA]</scope>
</reference>
<comment type="caution">
    <text evidence="3">The sequence shown here is derived from an EMBL/GenBank/DDBJ whole genome shotgun (WGS) entry which is preliminary data.</text>
</comment>
<feature type="compositionally biased region" description="Polar residues" evidence="1">
    <location>
        <begin position="935"/>
        <end position="956"/>
    </location>
</feature>
<evidence type="ECO:0000256" key="1">
    <source>
        <dbReference type="SAM" id="MobiDB-lite"/>
    </source>
</evidence>
<feature type="compositionally biased region" description="Low complexity" evidence="1">
    <location>
        <begin position="862"/>
        <end position="877"/>
    </location>
</feature>
<accession>A0A4E0RRG0</accession>
<keyword evidence="4" id="KW-1185">Reference proteome</keyword>
<organism evidence="3 4">
    <name type="scientific">Fasciola hepatica</name>
    <name type="common">Liver fluke</name>
    <dbReference type="NCBI Taxonomy" id="6192"/>
    <lineage>
        <taxon>Eukaryota</taxon>
        <taxon>Metazoa</taxon>
        <taxon>Spiralia</taxon>
        <taxon>Lophotrochozoa</taxon>
        <taxon>Platyhelminthes</taxon>
        <taxon>Trematoda</taxon>
        <taxon>Digenea</taxon>
        <taxon>Plagiorchiida</taxon>
        <taxon>Echinostomata</taxon>
        <taxon>Echinostomatoidea</taxon>
        <taxon>Fasciolidae</taxon>
        <taxon>Fasciola</taxon>
    </lineage>
</organism>